<evidence type="ECO:0000313" key="3">
    <source>
        <dbReference type="Proteomes" id="UP000286482"/>
    </source>
</evidence>
<dbReference type="Pfam" id="PF06037">
    <property type="entry name" value="DUF922"/>
    <property type="match status" value="1"/>
</dbReference>
<feature type="signal peptide" evidence="1">
    <location>
        <begin position="1"/>
        <end position="22"/>
    </location>
</feature>
<dbReference type="EMBL" id="RAQO01000004">
    <property type="protein sequence ID" value="RKF19594.1"/>
    <property type="molecule type" value="Genomic_DNA"/>
</dbReference>
<dbReference type="AlphaFoldDB" id="A0A420EG09"/>
<sequence>MNSRILALLVSSFLIFSSNANAALINNNIQYYEVEAEDLRGLRQQIQSKGPLVAGNRYPIHGEYHFKWKPKTREVNQQCQALAPELQLQARLKMPRWISQSQADFGSQQQWLNFIGAAQQYHQQISNIVENNAQRFSDQAKSLNADNCEQLAALIDAKGRAALASANQQVRNYQRKTQSGRSLGLSLSTLYNQ</sequence>
<keyword evidence="3" id="KW-1185">Reference proteome</keyword>
<dbReference type="InterPro" id="IPR010321">
    <property type="entry name" value="DUF922"/>
</dbReference>
<proteinExistence type="predicted"/>
<dbReference type="RefSeq" id="WP_120353599.1">
    <property type="nucleotide sequence ID" value="NZ_RAQO01000004.1"/>
</dbReference>
<name>A0A420EG09_9ALTE</name>
<feature type="chain" id="PRO_5019276923" evidence="1">
    <location>
        <begin position="23"/>
        <end position="193"/>
    </location>
</feature>
<evidence type="ECO:0000313" key="2">
    <source>
        <dbReference type="EMBL" id="RKF19594.1"/>
    </source>
</evidence>
<organism evidence="2 3">
    <name type="scientific">Alginatibacterium sediminis</name>
    <dbReference type="NCBI Taxonomy" id="2164068"/>
    <lineage>
        <taxon>Bacteria</taxon>
        <taxon>Pseudomonadati</taxon>
        <taxon>Pseudomonadota</taxon>
        <taxon>Gammaproteobacteria</taxon>
        <taxon>Alteromonadales</taxon>
        <taxon>Alteromonadaceae</taxon>
        <taxon>Alginatibacterium</taxon>
    </lineage>
</organism>
<dbReference type="Proteomes" id="UP000286482">
    <property type="component" value="Unassembled WGS sequence"/>
</dbReference>
<evidence type="ECO:0000256" key="1">
    <source>
        <dbReference type="SAM" id="SignalP"/>
    </source>
</evidence>
<protein>
    <submittedName>
        <fullName evidence="2">DUF922 domain-containing protein</fullName>
    </submittedName>
</protein>
<gene>
    <name evidence="2" type="ORF">DBZ36_03770</name>
</gene>
<comment type="caution">
    <text evidence="2">The sequence shown here is derived from an EMBL/GenBank/DDBJ whole genome shotgun (WGS) entry which is preliminary data.</text>
</comment>
<dbReference type="OrthoDB" id="5592957at2"/>
<keyword evidence="1" id="KW-0732">Signal</keyword>
<reference evidence="2 3" key="1">
    <citation type="submission" date="2018-09" db="EMBL/GenBank/DDBJ databases">
        <authorList>
            <person name="Wang Z."/>
        </authorList>
    </citation>
    <scope>NUCLEOTIDE SEQUENCE [LARGE SCALE GENOMIC DNA]</scope>
    <source>
        <strain evidence="2 3">ALS 81</strain>
    </source>
</reference>
<accession>A0A420EG09</accession>